<dbReference type="InterPro" id="IPR012341">
    <property type="entry name" value="6hp_glycosidase-like_sf"/>
</dbReference>
<evidence type="ECO:0000256" key="1">
    <source>
        <dbReference type="SAM" id="MobiDB-lite"/>
    </source>
</evidence>
<dbReference type="InterPro" id="IPR016518">
    <property type="entry name" value="Alpha-L-fucosidase"/>
</dbReference>
<dbReference type="Pfam" id="PF21307">
    <property type="entry name" value="Glyco_hydro_95_C"/>
    <property type="match status" value="1"/>
</dbReference>
<gene>
    <name evidence="5" type="ORF">ACFPZ3_63710</name>
</gene>
<organism evidence="5 6">
    <name type="scientific">Nonomuraea insulae</name>
    <dbReference type="NCBI Taxonomy" id="1616787"/>
    <lineage>
        <taxon>Bacteria</taxon>
        <taxon>Bacillati</taxon>
        <taxon>Actinomycetota</taxon>
        <taxon>Actinomycetes</taxon>
        <taxon>Streptosporangiales</taxon>
        <taxon>Streptosporangiaceae</taxon>
        <taxon>Nonomuraea</taxon>
    </lineage>
</organism>
<dbReference type="InterPro" id="IPR027414">
    <property type="entry name" value="GH95_N_dom"/>
</dbReference>
<evidence type="ECO:0000259" key="2">
    <source>
        <dbReference type="Pfam" id="PF14498"/>
    </source>
</evidence>
<dbReference type="InterPro" id="IPR049053">
    <property type="entry name" value="AFCA-like_C"/>
</dbReference>
<dbReference type="InterPro" id="IPR054363">
    <property type="entry name" value="GH95_cat"/>
</dbReference>
<dbReference type="RefSeq" id="WP_379524135.1">
    <property type="nucleotide sequence ID" value="NZ_JBHSPA010000115.1"/>
</dbReference>
<sequence>MPLAGTDHLSDDSSPAPADDSSPAPADGRSPAPADAGELWYRAPATRWFEALPIGNGRLGGMVYGGTDTERIQLSESTAWSGAPSGDDVSPTGLDQIDRVRALLFAGEHAQAQRLTAEHLLGRPTSFGTNLPLPEVVIEHSDGGPVQDYRRGLSLTDGVVRSAFTRRGIRYTTEAVASHPAQLIAYRIEATAPGAVSLQVSVGESVFPLVTRIENEDLALSGRAVETLHSNGRDGVDLTIRIRLLHDGGTKTAAGGRLLLHGADSATVLVAIGTSWQHGRPDEDALGPLDAAAALSWPGLRDAHVTDVSELMRRVSIDLGGSGRDISESPTDERRDRLSAGEEDPELIALYFQYGRYLTIAGSRHDSPLPLALQGLWNDGLASSASWTNDFHLDMNTQQNYWAAEATGLGECQEPLLRLVENLRSHGRDTARRLYGARGWVAHTVTNAWGYTAPGWGMGWGLNVTGGAWIAMQHWERWEYGQNERFLRDRAYPVIKEAAEFFLDYLVPEPDHGWLVTGPSDSPENWYLAPTGEQCSVSMGSTCDRVFVDAIFRMCVEASERLDLDSSFRERVREARRRLPPFRIGRHGQLQEWLIDLDEAVPSHRHTSHLMALFPERQISPRATPDLARAARVTIERREAAPGWEQTEWAEANLAVYFARLLDGDTAHQHVRSLIADASEANLLSFSAGGVAGAAQNIYSFDGNAGGTAGIAEMLLQSDGEEIELLPALPSAWPNGSVRGLRARGGIEVDLTWTGGQLDHATVRAPRPVRTRVRYGDDVRVCQIQPGRPYRIADR</sequence>
<dbReference type="Gene3D" id="1.50.10.10">
    <property type="match status" value="1"/>
</dbReference>
<dbReference type="Pfam" id="PF22124">
    <property type="entry name" value="Glyco_hydro_95_cat"/>
    <property type="match status" value="1"/>
</dbReference>
<feature type="domain" description="Glycosyl hydrolase family 95 N-terminal" evidence="2">
    <location>
        <begin position="39"/>
        <end position="277"/>
    </location>
</feature>
<dbReference type="PANTHER" id="PTHR31084">
    <property type="entry name" value="ALPHA-L-FUCOSIDASE 2"/>
    <property type="match status" value="1"/>
</dbReference>
<reference evidence="6" key="1">
    <citation type="journal article" date="2019" name="Int. J. Syst. Evol. Microbiol.">
        <title>The Global Catalogue of Microorganisms (GCM) 10K type strain sequencing project: providing services to taxonomists for standard genome sequencing and annotation.</title>
        <authorList>
            <consortium name="The Broad Institute Genomics Platform"/>
            <consortium name="The Broad Institute Genome Sequencing Center for Infectious Disease"/>
            <person name="Wu L."/>
            <person name="Ma J."/>
        </authorList>
    </citation>
    <scope>NUCLEOTIDE SEQUENCE [LARGE SCALE GENOMIC DNA]</scope>
    <source>
        <strain evidence="6">CCUG 53903</strain>
    </source>
</reference>
<evidence type="ECO:0000259" key="4">
    <source>
        <dbReference type="Pfam" id="PF22124"/>
    </source>
</evidence>
<dbReference type="SUPFAM" id="SSF48208">
    <property type="entry name" value="Six-hairpin glycosidases"/>
    <property type="match status" value="1"/>
</dbReference>
<evidence type="ECO:0000313" key="6">
    <source>
        <dbReference type="Proteomes" id="UP001596058"/>
    </source>
</evidence>
<dbReference type="Pfam" id="PF14498">
    <property type="entry name" value="Glyco_hyd_65N_2"/>
    <property type="match status" value="1"/>
</dbReference>
<dbReference type="GO" id="GO:0016787">
    <property type="term" value="F:hydrolase activity"/>
    <property type="evidence" value="ECO:0007669"/>
    <property type="project" value="UniProtKB-KW"/>
</dbReference>
<comment type="caution">
    <text evidence="5">The sequence shown here is derived from an EMBL/GenBank/DDBJ whole genome shotgun (WGS) entry which is preliminary data.</text>
</comment>
<proteinExistence type="predicted"/>
<keyword evidence="6" id="KW-1185">Reference proteome</keyword>
<name>A0ABW1DA75_9ACTN</name>
<feature type="domain" description="Alpha fucosidase A-like C-terminal" evidence="3">
    <location>
        <begin position="717"/>
        <end position="782"/>
    </location>
</feature>
<dbReference type="InterPro" id="IPR008928">
    <property type="entry name" value="6-hairpin_glycosidase_sf"/>
</dbReference>
<dbReference type="PIRSF" id="PIRSF007663">
    <property type="entry name" value="UCP007663"/>
    <property type="match status" value="1"/>
</dbReference>
<keyword evidence="5" id="KW-0378">Hydrolase</keyword>
<feature type="compositionally biased region" description="Low complexity" evidence="1">
    <location>
        <begin position="12"/>
        <end position="36"/>
    </location>
</feature>
<feature type="region of interest" description="Disordered" evidence="1">
    <location>
        <begin position="1"/>
        <end position="36"/>
    </location>
</feature>
<accession>A0ABW1DA75</accession>
<dbReference type="EMBL" id="JBHSPA010000115">
    <property type="protein sequence ID" value="MFC5834724.1"/>
    <property type="molecule type" value="Genomic_DNA"/>
</dbReference>
<dbReference type="Proteomes" id="UP001596058">
    <property type="component" value="Unassembled WGS sequence"/>
</dbReference>
<protein>
    <submittedName>
        <fullName evidence="5">Glycoside hydrolase N-terminal domain-containing protein</fullName>
    </submittedName>
</protein>
<dbReference type="PANTHER" id="PTHR31084:SF0">
    <property type="entry name" value="ALPHA-L-FUCOSIDASE 2"/>
    <property type="match status" value="1"/>
</dbReference>
<evidence type="ECO:0000313" key="5">
    <source>
        <dbReference type="EMBL" id="MFC5834724.1"/>
    </source>
</evidence>
<evidence type="ECO:0000259" key="3">
    <source>
        <dbReference type="Pfam" id="PF21307"/>
    </source>
</evidence>
<feature type="domain" description="Glycosyl hydrolase family 95 catalytic" evidence="4">
    <location>
        <begin position="298"/>
        <end position="715"/>
    </location>
</feature>